<dbReference type="Gene3D" id="1.10.260.40">
    <property type="entry name" value="lambda repressor-like DNA-binding domains"/>
    <property type="match status" value="1"/>
</dbReference>
<evidence type="ECO:0000259" key="1">
    <source>
        <dbReference type="PROSITE" id="PS50943"/>
    </source>
</evidence>
<keyword evidence="3" id="KW-1185">Reference proteome</keyword>
<name>A0A1C6TN45_9ACTN</name>
<proteinExistence type="predicted"/>
<dbReference type="AlphaFoldDB" id="A0A1C6TN45"/>
<dbReference type="PROSITE" id="PS50943">
    <property type="entry name" value="HTH_CROC1"/>
    <property type="match status" value="1"/>
</dbReference>
<sequence length="172" mass="18340">MDRQEPQVSEPISAEITAQILAARRAQGTTREEVAAAARRAGAPESFTTAAYRNVESGRRAVDVDELLWLAAALEVPVRQLLGAHRDRFGADVATPPECGPVEDATRQAVQELGDLDGREAPLAAAAYRLARQLDDGAGMATAAVSKELRATLADIWEGQGAEDEDEEYGPS</sequence>
<dbReference type="InterPro" id="IPR001387">
    <property type="entry name" value="Cro/C1-type_HTH"/>
</dbReference>
<protein>
    <submittedName>
        <fullName evidence="2">Helix-turn-helix domain-containing protein</fullName>
    </submittedName>
</protein>
<accession>A0A1C6TN45</accession>
<feature type="domain" description="HTH cro/C1-type" evidence="1">
    <location>
        <begin position="48"/>
        <end position="81"/>
    </location>
</feature>
<reference evidence="3" key="1">
    <citation type="submission" date="2016-06" db="EMBL/GenBank/DDBJ databases">
        <authorList>
            <person name="Varghese N."/>
            <person name="Submissions Spin"/>
        </authorList>
    </citation>
    <scope>NUCLEOTIDE SEQUENCE [LARGE SCALE GENOMIC DNA]</scope>
    <source>
        <strain evidence="3">DSM 43817</strain>
    </source>
</reference>
<dbReference type="OrthoDB" id="4545613at2"/>
<dbReference type="InterPro" id="IPR010982">
    <property type="entry name" value="Lambda_DNA-bd_dom_sf"/>
</dbReference>
<gene>
    <name evidence="2" type="ORF">GA0074692_6750</name>
</gene>
<dbReference type="EMBL" id="FMHW01000003">
    <property type="protein sequence ID" value="SCL43179.1"/>
    <property type="molecule type" value="Genomic_DNA"/>
</dbReference>
<evidence type="ECO:0000313" key="3">
    <source>
        <dbReference type="Proteomes" id="UP000198959"/>
    </source>
</evidence>
<dbReference type="Proteomes" id="UP000198959">
    <property type="component" value="Unassembled WGS sequence"/>
</dbReference>
<dbReference type="GO" id="GO:0003677">
    <property type="term" value="F:DNA binding"/>
    <property type="evidence" value="ECO:0007669"/>
    <property type="project" value="InterPro"/>
</dbReference>
<evidence type="ECO:0000313" key="2">
    <source>
        <dbReference type="EMBL" id="SCL43179.1"/>
    </source>
</evidence>
<organism evidence="2 3">
    <name type="scientific">Micromonospora pallida</name>
    <dbReference type="NCBI Taxonomy" id="145854"/>
    <lineage>
        <taxon>Bacteria</taxon>
        <taxon>Bacillati</taxon>
        <taxon>Actinomycetota</taxon>
        <taxon>Actinomycetes</taxon>
        <taxon>Micromonosporales</taxon>
        <taxon>Micromonosporaceae</taxon>
        <taxon>Micromonospora</taxon>
    </lineage>
</organism>
<dbReference type="SUPFAM" id="SSF47413">
    <property type="entry name" value="lambda repressor-like DNA-binding domains"/>
    <property type="match status" value="1"/>
</dbReference>
<dbReference type="STRING" id="145854.GA0074692_6750"/>